<reference evidence="4 5" key="1">
    <citation type="submission" date="2016-04" db="EMBL/GenBank/DDBJ databases">
        <title>ATOL: Assembling a taxonomically balanced genome-scale reconstruction of the evolutionary history of the Enterobacteriaceae.</title>
        <authorList>
            <person name="Plunkett G.III."/>
            <person name="Neeno-Eckwall E.C."/>
            <person name="Glasner J.D."/>
            <person name="Perna N.T."/>
        </authorList>
    </citation>
    <scope>NUCLEOTIDE SEQUENCE [LARGE SCALE GENOMIC DNA]</scope>
    <source>
        <strain evidence="4 5">ATCC 700826</strain>
    </source>
</reference>
<proteinExistence type="inferred from homology"/>
<dbReference type="Pfam" id="PF04519">
    <property type="entry name" value="Bactofilin"/>
    <property type="match status" value="1"/>
</dbReference>
<accession>A0AAJ3HQQ5</accession>
<evidence type="ECO:0000256" key="1">
    <source>
        <dbReference type="ARBA" id="ARBA00044755"/>
    </source>
</evidence>
<keyword evidence="3" id="KW-0472">Membrane</keyword>
<feature type="region of interest" description="Disordered" evidence="2">
    <location>
        <begin position="211"/>
        <end position="233"/>
    </location>
</feature>
<evidence type="ECO:0000256" key="2">
    <source>
        <dbReference type="SAM" id="MobiDB-lite"/>
    </source>
</evidence>
<dbReference type="PANTHER" id="PTHR35024:SF4">
    <property type="entry name" value="POLYMER-FORMING CYTOSKELETAL PROTEIN"/>
    <property type="match status" value="1"/>
</dbReference>
<evidence type="ECO:0000313" key="4">
    <source>
        <dbReference type="EMBL" id="OAT45581.1"/>
    </source>
</evidence>
<protein>
    <submittedName>
        <fullName evidence="4">CCM1/CCM2 family protein</fullName>
    </submittedName>
</protein>
<sequence>MQLIMDNKRTQQNIIFSGIWVIWVIALIAFWRYKIAGEFLIILILIFSIIIYSMTLRLKKTAMFSRKTEIPKAAEPITTVITEEKKPMPEQRLYTIIAKGSVFQGDINVEGDIQIWGKVAGNINVKDGVIRVMHAGQVEGELAAPDIIIDGFVKGICAANNLDILEHGELRGTSRCGSMSIKRGGIFTGQSEQVEHQAKAVAQQRVVSIKEGTHTNKEKDVAPVEMPLKENKK</sequence>
<name>A0AAJ3HQQ5_PROHU</name>
<gene>
    <name evidence="4" type="ORF">M997_2757</name>
</gene>
<keyword evidence="5" id="KW-1185">Reference proteome</keyword>
<dbReference type="AlphaFoldDB" id="A0AAJ3HQQ5"/>
<comment type="similarity">
    <text evidence="1">Belongs to the bactofilin family.</text>
</comment>
<dbReference type="PANTHER" id="PTHR35024">
    <property type="entry name" value="HYPOTHETICAL CYTOSOLIC PROTEIN"/>
    <property type="match status" value="1"/>
</dbReference>
<keyword evidence="3" id="KW-1133">Transmembrane helix</keyword>
<comment type="caution">
    <text evidence="4">The sequence shown here is derived from an EMBL/GenBank/DDBJ whole genome shotgun (WGS) entry which is preliminary data.</text>
</comment>
<feature type="transmembrane region" description="Helical" evidence="3">
    <location>
        <begin position="12"/>
        <end position="33"/>
    </location>
</feature>
<dbReference type="InterPro" id="IPR007607">
    <property type="entry name" value="BacA/B"/>
</dbReference>
<organism evidence="4 5">
    <name type="scientific">Proteus hauseri ATCC 700826</name>
    <dbReference type="NCBI Taxonomy" id="1354271"/>
    <lineage>
        <taxon>Bacteria</taxon>
        <taxon>Pseudomonadati</taxon>
        <taxon>Pseudomonadota</taxon>
        <taxon>Gammaproteobacteria</taxon>
        <taxon>Enterobacterales</taxon>
        <taxon>Morganellaceae</taxon>
        <taxon>Proteus</taxon>
    </lineage>
</organism>
<evidence type="ECO:0000313" key="5">
    <source>
        <dbReference type="Proteomes" id="UP000078250"/>
    </source>
</evidence>
<evidence type="ECO:0000256" key="3">
    <source>
        <dbReference type="SAM" id="Phobius"/>
    </source>
</evidence>
<dbReference type="Proteomes" id="UP000078250">
    <property type="component" value="Unassembled WGS sequence"/>
</dbReference>
<dbReference type="EMBL" id="LXEV01000031">
    <property type="protein sequence ID" value="OAT45581.1"/>
    <property type="molecule type" value="Genomic_DNA"/>
</dbReference>
<feature type="transmembrane region" description="Helical" evidence="3">
    <location>
        <begin position="39"/>
        <end position="58"/>
    </location>
</feature>
<keyword evidence="3" id="KW-0812">Transmembrane</keyword>